<proteinExistence type="predicted"/>
<gene>
    <name evidence="1" type="ORF">ABR748_37635</name>
</gene>
<evidence type="ECO:0008006" key="3">
    <source>
        <dbReference type="Google" id="ProtNLM"/>
    </source>
</evidence>
<sequence>MGAEREAETSNQVSGGQLGNVVMAREISGPVTFTTAGRGVPAYLQDPSRWTLAGEWDALTAGAHRARPDDSGDAVPPYIPRDQDQLIRARLRHAAETGGLVLVVGDSTAGKTRACFEALRTELPEYRVAAPTAGPDLVAALEVIARTATRCAVWLDDLESYLGAGGLEPGLLAEFGRLRIPVLATMRHQQFDIFATVGDTERAGTDHTRSALTGERVLRQLDVVEIDRLWSAGELQRAGEADDDRIADALTHHGPYGLAEYLAAGPALLQEWHRAARPGGHPRAAALIAAAVDLARTGLTPPYTRGLLTEAHEPYLTAAGGPLLRPESLDTALAWATRRRHGATSMLVPTQDPDAWGVFDYLTDHTDTPIPDTTWHTALQQTTGADELAIIGIHAHEAAPGIAETSYRQAAEAGHIRAMFNLAHLLQQAGREEEGEGFYRRAVEAGNTRAMVNLGNLLAKTGREGEARVFYQRAEEAGDSSAGPDQ</sequence>
<evidence type="ECO:0000313" key="1">
    <source>
        <dbReference type="EMBL" id="MER0429853.1"/>
    </source>
</evidence>
<dbReference type="Pfam" id="PF13181">
    <property type="entry name" value="TPR_8"/>
    <property type="match status" value="2"/>
</dbReference>
<dbReference type="Gene3D" id="1.25.40.10">
    <property type="entry name" value="Tetratricopeptide repeat domain"/>
    <property type="match status" value="1"/>
</dbReference>
<dbReference type="Proteomes" id="UP001456562">
    <property type="component" value="Unassembled WGS sequence"/>
</dbReference>
<dbReference type="InterPro" id="IPR011990">
    <property type="entry name" value="TPR-like_helical_dom_sf"/>
</dbReference>
<organism evidence="1 2">
    <name type="scientific">Streptomyces microflavus</name>
    <name type="common">Streptomyces lipmanii</name>
    <dbReference type="NCBI Taxonomy" id="1919"/>
    <lineage>
        <taxon>Bacteria</taxon>
        <taxon>Bacillati</taxon>
        <taxon>Actinomycetota</taxon>
        <taxon>Actinomycetes</taxon>
        <taxon>Kitasatosporales</taxon>
        <taxon>Streptomycetaceae</taxon>
        <taxon>Streptomyces</taxon>
    </lineage>
</organism>
<comment type="caution">
    <text evidence="1">The sequence shown here is derived from an EMBL/GenBank/DDBJ whole genome shotgun (WGS) entry which is preliminary data.</text>
</comment>
<protein>
    <recommendedName>
        <fullName evidence="3">Sel1 repeat family protein</fullName>
    </recommendedName>
</protein>
<dbReference type="InterPro" id="IPR019734">
    <property type="entry name" value="TPR_rpt"/>
</dbReference>
<dbReference type="EMBL" id="JBEJUE010000077">
    <property type="protein sequence ID" value="MER0429853.1"/>
    <property type="molecule type" value="Genomic_DNA"/>
</dbReference>
<dbReference type="RefSeq" id="WP_350241910.1">
    <property type="nucleotide sequence ID" value="NZ_JBEJUE010000077.1"/>
</dbReference>
<keyword evidence="2" id="KW-1185">Reference proteome</keyword>
<name>A0ABV1QFF4_STRMI</name>
<accession>A0ABV1QFF4</accession>
<dbReference type="SUPFAM" id="SSF81901">
    <property type="entry name" value="HCP-like"/>
    <property type="match status" value="1"/>
</dbReference>
<reference evidence="1 2" key="1">
    <citation type="submission" date="2024-01" db="EMBL/GenBank/DDBJ databases">
        <title>Metagenomic exploration of the rhizosphere soil microbial community and their significance in facilitating the development of wild simulated ginseng.</title>
        <authorList>
            <person name="Huang J."/>
        </authorList>
    </citation>
    <scope>NUCLEOTIDE SEQUENCE [LARGE SCALE GENOMIC DNA]</scope>
    <source>
        <strain evidence="1 2">WY141</strain>
    </source>
</reference>
<evidence type="ECO:0000313" key="2">
    <source>
        <dbReference type="Proteomes" id="UP001456562"/>
    </source>
</evidence>